<reference evidence="2" key="1">
    <citation type="submission" date="2022-11" db="UniProtKB">
        <authorList>
            <consortium name="WormBaseParasite"/>
        </authorList>
    </citation>
    <scope>IDENTIFICATION</scope>
</reference>
<sequence>MTSEEDYVPSRLFSHQNSLNGYNLFQDFIRPGLDQKIFQRPELEKISNKKVKGKRGGTMAVVNYLWSTEANKDLWNQRGELAVRQDVPEEPHFNGEKIPKTEEKNGEVTNLERERSSFPRLYFVGD</sequence>
<organism evidence="1 2">
    <name type="scientific">Panagrolaimus sp. ES5</name>
    <dbReference type="NCBI Taxonomy" id="591445"/>
    <lineage>
        <taxon>Eukaryota</taxon>
        <taxon>Metazoa</taxon>
        <taxon>Ecdysozoa</taxon>
        <taxon>Nematoda</taxon>
        <taxon>Chromadorea</taxon>
        <taxon>Rhabditida</taxon>
        <taxon>Tylenchina</taxon>
        <taxon>Panagrolaimomorpha</taxon>
        <taxon>Panagrolaimoidea</taxon>
        <taxon>Panagrolaimidae</taxon>
        <taxon>Panagrolaimus</taxon>
    </lineage>
</organism>
<evidence type="ECO:0000313" key="1">
    <source>
        <dbReference type="Proteomes" id="UP000887579"/>
    </source>
</evidence>
<evidence type="ECO:0000313" key="2">
    <source>
        <dbReference type="WBParaSite" id="ES5_v2.g26504.t1"/>
    </source>
</evidence>
<dbReference type="WBParaSite" id="ES5_v2.g26504.t1">
    <property type="protein sequence ID" value="ES5_v2.g26504.t1"/>
    <property type="gene ID" value="ES5_v2.g26504"/>
</dbReference>
<proteinExistence type="predicted"/>
<name>A0AC34G9U8_9BILA</name>
<accession>A0AC34G9U8</accession>
<dbReference type="Proteomes" id="UP000887579">
    <property type="component" value="Unplaced"/>
</dbReference>
<protein>
    <submittedName>
        <fullName evidence="2">Uncharacterized protein</fullName>
    </submittedName>
</protein>